<dbReference type="PANTHER" id="PTHR10288">
    <property type="entry name" value="KH DOMAIN CONTAINING RNA BINDING PROTEIN"/>
    <property type="match status" value="1"/>
</dbReference>
<dbReference type="Pfam" id="PF00013">
    <property type="entry name" value="KH_1"/>
    <property type="match status" value="3"/>
</dbReference>
<dbReference type="Gene3D" id="3.30.1370.10">
    <property type="entry name" value="K Homology domain, type 1"/>
    <property type="match status" value="3"/>
</dbReference>
<dbReference type="SMART" id="SM00322">
    <property type="entry name" value="KH"/>
    <property type="match status" value="3"/>
</dbReference>
<dbReference type="FunFam" id="3.30.1370.10:FF:000003">
    <property type="entry name" value="poly(RC)-binding protein 2 isoform X1"/>
    <property type="match status" value="1"/>
</dbReference>
<dbReference type="InterPro" id="IPR004087">
    <property type="entry name" value="KH_dom"/>
</dbReference>
<dbReference type="PROSITE" id="PS50084">
    <property type="entry name" value="KH_TYPE_1"/>
    <property type="match status" value="3"/>
</dbReference>
<gene>
    <name evidence="6" type="primary">mub</name>
</gene>
<accession>A0AB40D9B6</accession>
<dbReference type="InterPro" id="IPR036612">
    <property type="entry name" value="KH_dom_type_1_sf"/>
</dbReference>
<organism evidence="5 6">
    <name type="scientific">Drosophila suzukii</name>
    <name type="common">Spotted-wing drosophila fruit fly</name>
    <dbReference type="NCBI Taxonomy" id="28584"/>
    <lineage>
        <taxon>Eukaryota</taxon>
        <taxon>Metazoa</taxon>
        <taxon>Ecdysozoa</taxon>
        <taxon>Arthropoda</taxon>
        <taxon>Hexapoda</taxon>
        <taxon>Insecta</taxon>
        <taxon>Pterygota</taxon>
        <taxon>Neoptera</taxon>
        <taxon>Endopterygota</taxon>
        <taxon>Diptera</taxon>
        <taxon>Brachycera</taxon>
        <taxon>Muscomorpha</taxon>
        <taxon>Ephydroidea</taxon>
        <taxon>Drosophilidae</taxon>
        <taxon>Drosophila</taxon>
        <taxon>Sophophora</taxon>
    </lineage>
</organism>
<dbReference type="GO" id="GO:0010468">
    <property type="term" value="P:regulation of gene expression"/>
    <property type="evidence" value="ECO:0007669"/>
    <property type="project" value="UniProtKB-ARBA"/>
</dbReference>
<dbReference type="GO" id="GO:0003723">
    <property type="term" value="F:RNA binding"/>
    <property type="evidence" value="ECO:0007669"/>
    <property type="project" value="UniProtKB-UniRule"/>
</dbReference>
<dbReference type="CDD" id="cd02396">
    <property type="entry name" value="KH-I_PCBP_rpt2"/>
    <property type="match status" value="1"/>
</dbReference>
<feature type="domain" description="K Homology" evidence="4">
    <location>
        <begin position="105"/>
        <end position="176"/>
    </location>
</feature>
<dbReference type="AlphaFoldDB" id="A0AB40D9B6"/>
<feature type="region of interest" description="Disordered" evidence="3">
    <location>
        <begin position="537"/>
        <end position="585"/>
    </location>
</feature>
<feature type="domain" description="K Homology" evidence="4">
    <location>
        <begin position="22"/>
        <end position="90"/>
    </location>
</feature>
<evidence type="ECO:0000256" key="3">
    <source>
        <dbReference type="SAM" id="MobiDB-lite"/>
    </source>
</evidence>
<dbReference type="SUPFAM" id="SSF54791">
    <property type="entry name" value="Eukaryotic type KH-domain (KH-domain type I)"/>
    <property type="match status" value="3"/>
</dbReference>
<evidence type="ECO:0000256" key="1">
    <source>
        <dbReference type="ARBA" id="ARBA00022737"/>
    </source>
</evidence>
<feature type="domain" description="K Homology" evidence="4">
    <location>
        <begin position="313"/>
        <end position="386"/>
    </location>
</feature>
<proteinExistence type="predicted"/>
<evidence type="ECO:0000259" key="4">
    <source>
        <dbReference type="SMART" id="SM00322"/>
    </source>
</evidence>
<dbReference type="RefSeq" id="XP_065720827.1">
    <property type="nucleotide sequence ID" value="XM_065864755.2"/>
</dbReference>
<keyword evidence="5" id="KW-1185">Reference proteome</keyword>
<reference evidence="6" key="1">
    <citation type="submission" date="2025-08" db="UniProtKB">
        <authorList>
            <consortium name="RefSeq"/>
        </authorList>
    </citation>
    <scope>IDENTIFICATION</scope>
</reference>
<dbReference type="InterPro" id="IPR004088">
    <property type="entry name" value="KH_dom_type_1"/>
</dbReference>
<dbReference type="CTD" id="40436"/>
<evidence type="ECO:0000313" key="5">
    <source>
        <dbReference type="Proteomes" id="UP001652628"/>
    </source>
</evidence>
<name>A0AB40D9B6_DROSZ</name>
<keyword evidence="2" id="KW-0694">RNA-binding</keyword>
<dbReference type="CDD" id="cd22438">
    <property type="entry name" value="KH-I_PCBP_rpt1"/>
    <property type="match status" value="1"/>
</dbReference>
<evidence type="ECO:0000313" key="6">
    <source>
        <dbReference type="RefSeq" id="XP_065720827.1"/>
    </source>
</evidence>
<dbReference type="Proteomes" id="UP001652628">
    <property type="component" value="Chromosome 3"/>
</dbReference>
<sequence>MEDNNTSSSAGGASIKHEDPSVTLTIRLIMQGKEVGSIIGKKGEIVNRFREESGAKINISDGSCPERIVTVSGTTNAIFSAFTLITKKFEEWCSQFNDVGKVGKTQIPIRLIVPASQCGSLIGKSGSKIKEIRQTTGCSIQVASEMLPNSTERAVTLSGSAEQITQCIYQICLVMLESPPRGATIPYRPKPQVTGPVILANGQAFTIQGNYAVPTQETCPVFPLALATGGLHAGISGLADPLLKGAHLQGAIPAHHHHLQQMPDVAKNPLASLAALGLAGMNPASTGGINHTAALAALAGSQLRTANPANRAQQQQHEMTVSNDLIGCIIGKGGTKIAEIRQISGAMIRISNCEEREGGNTDRTITISGNPDSVALAQYLINMSVELQKANLLEQAQAQQNGGAAAAPGAAAAGVAAVAGAAAPTAGTNGAIPTVALTGGTGVVGAGGGAGATGVANGTAPATNGGGSSISATGYTSANGGQATNGSVGVNPAAAAALSSPLASALQLLTKPGALSALSNLSALDLLNLTTLGNNNGAGGTPGGPPVQTTGVNRAKGHYATSRFRQHQTETGGEAEKPRNKFNPY</sequence>
<dbReference type="CDD" id="cd22439">
    <property type="entry name" value="KH-I_PCBP_rpt3"/>
    <property type="match status" value="1"/>
</dbReference>
<dbReference type="GeneID" id="108017609"/>
<evidence type="ECO:0000256" key="2">
    <source>
        <dbReference type="PROSITE-ProRule" id="PRU00117"/>
    </source>
</evidence>
<protein>
    <submittedName>
        <fullName evidence="6">Poly(RC)-binding protein 3 isoform X4</fullName>
    </submittedName>
</protein>
<keyword evidence="1" id="KW-0677">Repeat</keyword>